<organism evidence="1 2">
    <name type="scientific">Gleimia coleocanis DSM 15436</name>
    <dbReference type="NCBI Taxonomy" id="525245"/>
    <lineage>
        <taxon>Bacteria</taxon>
        <taxon>Bacillati</taxon>
        <taxon>Actinomycetota</taxon>
        <taxon>Actinomycetes</taxon>
        <taxon>Actinomycetales</taxon>
        <taxon>Actinomycetaceae</taxon>
        <taxon>Gleimia</taxon>
    </lineage>
</organism>
<dbReference type="SUPFAM" id="SSF52540">
    <property type="entry name" value="P-loop containing nucleoside triphosphate hydrolases"/>
    <property type="match status" value="1"/>
</dbReference>
<dbReference type="InterPro" id="IPR027417">
    <property type="entry name" value="P-loop_NTPase"/>
</dbReference>
<evidence type="ECO:0000313" key="2">
    <source>
        <dbReference type="Proteomes" id="UP000010301"/>
    </source>
</evidence>
<keyword evidence="2" id="KW-1185">Reference proteome</keyword>
<dbReference type="STRING" id="525245.HMPREF0044_0322"/>
<dbReference type="AlphaFoldDB" id="C0VYT2"/>
<evidence type="ECO:0000313" key="1">
    <source>
        <dbReference type="EMBL" id="EEH64585.1"/>
    </source>
</evidence>
<gene>
    <name evidence="1" type="ORF">HMPREF0044_0322</name>
</gene>
<name>C0VYT2_9ACTO</name>
<dbReference type="Proteomes" id="UP000010301">
    <property type="component" value="Unassembled WGS sequence"/>
</dbReference>
<dbReference type="HOGENOM" id="CLU_757855_0_0_11"/>
<protein>
    <recommendedName>
        <fullName evidence="3">ABC transporter domain-containing protein</fullName>
    </recommendedName>
</protein>
<evidence type="ECO:0008006" key="3">
    <source>
        <dbReference type="Google" id="ProtNLM"/>
    </source>
</evidence>
<reference evidence="1 2" key="1">
    <citation type="submission" date="2009-01" db="EMBL/GenBank/DDBJ databases">
        <authorList>
            <person name="Qin X."/>
            <person name="Bachman B."/>
            <person name="Battles P."/>
            <person name="Bell A."/>
            <person name="Bess C."/>
            <person name="Bickham C."/>
            <person name="Chaboub L."/>
            <person name="Chen D."/>
            <person name="Coyle M."/>
            <person name="Deiros D.R."/>
            <person name="Dinh H."/>
            <person name="Forbes L."/>
            <person name="Fowler G."/>
            <person name="Francisco L."/>
            <person name="Fu Q."/>
            <person name="Gubbala S."/>
            <person name="Hale W."/>
            <person name="Han Y."/>
            <person name="Hemphill L."/>
            <person name="Highlander S.K."/>
            <person name="Hirani K."/>
            <person name="Hogues M."/>
            <person name="Jackson L."/>
            <person name="Jakkamsetti A."/>
            <person name="Javaid M."/>
            <person name="Jiang H."/>
            <person name="Korchina V."/>
            <person name="Kovar C."/>
            <person name="Lara F."/>
            <person name="Lee S."/>
            <person name="Mata R."/>
            <person name="Mathew T."/>
            <person name="Moen C."/>
            <person name="Morales K."/>
            <person name="Munidasa M."/>
            <person name="Nazareth L."/>
            <person name="Ngo R."/>
            <person name="Nguyen L."/>
            <person name="Okwuonu G."/>
            <person name="Ongeri F."/>
            <person name="Patil S."/>
            <person name="Petrosino J."/>
            <person name="Pham C."/>
            <person name="Pham P."/>
            <person name="Pu L.-L."/>
            <person name="Puazo M."/>
            <person name="Raj R."/>
            <person name="Reid J."/>
            <person name="Rouhana J."/>
            <person name="Saada N."/>
            <person name="Shang Y."/>
            <person name="Simmons D."/>
            <person name="Thornton R."/>
            <person name="Warren J."/>
            <person name="Weissenberger G."/>
            <person name="Zhang J."/>
            <person name="Zhang L."/>
            <person name="Zhou C."/>
            <person name="Zhu D."/>
            <person name="Muzny D."/>
            <person name="Worley K."/>
            <person name="Gibbs R."/>
        </authorList>
    </citation>
    <scope>NUCLEOTIDE SEQUENCE [LARGE SCALE GENOMIC DNA]</scope>
    <source>
        <strain evidence="1 2">DSM 15436</strain>
    </source>
</reference>
<comment type="caution">
    <text evidence="1">The sequence shown here is derived from an EMBL/GenBank/DDBJ whole genome shotgun (WGS) entry which is preliminary data.</text>
</comment>
<proteinExistence type="predicted"/>
<dbReference type="Gene3D" id="3.40.50.300">
    <property type="entry name" value="P-loop containing nucleotide triphosphate hydrolases"/>
    <property type="match status" value="1"/>
</dbReference>
<dbReference type="RefSeq" id="WP_006547319.1">
    <property type="nucleotide sequence ID" value="NZ_DS999545.1"/>
</dbReference>
<accession>C0VYT2</accession>
<sequence>MSVKKSLPPTAAPILKVEKLADTKLTCLISPQHSVCILTDTDHEATQLLNELFLTGKANATYTTEAGQLHTPSENVRATQKNLCKWRQTNLSIWTENSALPKGLKVHDLLSRAHRKSSTPLSYSEYEQIISLLNLASLKSQQFKNLNEAAQTRVALGVALVKKTPLLVVANPAAKLPYEQAHELVFTLLRGAKQTGSAVLYTTTDPALASYASQTFFYSEGGFHDVSTHTASELQALTAHLQVTQATKLHAKQPLAPAPEPTWHPRPVPLPTQPQVVAETPVSATIEERINLDLLGTLKTLPPAEPDTEIQPLPGETLEETLQRLAPARDFDPDAAHLLDEAQKILQSLPGAIAPDFPPQIDGGK</sequence>
<dbReference type="EMBL" id="ACFG01000004">
    <property type="protein sequence ID" value="EEH64585.1"/>
    <property type="molecule type" value="Genomic_DNA"/>
</dbReference>